<organism evidence="1 2">
    <name type="scientific">Paramagnetospirillum marisnigri</name>
    <dbReference type="NCBI Taxonomy" id="1285242"/>
    <lineage>
        <taxon>Bacteria</taxon>
        <taxon>Pseudomonadati</taxon>
        <taxon>Pseudomonadota</taxon>
        <taxon>Alphaproteobacteria</taxon>
        <taxon>Rhodospirillales</taxon>
        <taxon>Magnetospirillaceae</taxon>
        <taxon>Paramagnetospirillum</taxon>
    </lineage>
</organism>
<accession>A0A178MQ04</accession>
<sequence>MADHIQVGDAVPRVQYVANGVQAAFTYPFPIFKPQDLEVWVDDELQLPAVYAVSSAGVSGGGSVLFAQPPAAGGFVTLRRRLSIRRDTDYLHDGLIRAKELNDELDYQTAALQQVAEEASRAVRRSFLSTDAADLTLPEPVGGRALKWNADGSGLENSASDLDTAAASAAAAQASAAIATAKASEASAAQTSVASDAAATHADWIAVTADAAQVAADRAVVAADKALVAADRAAAAASALAASGSETNALAYRNAAQVAQMAAEAARDATLAAYDSFDDRYLGAKASAPTLDNDGNALVGGALYFDTTAGAMQLWTGTAWVAAYVSGNGTLAAANNLADVANPATARSNLAAAAASHGHASTAITDWTEGVQDVVGAMVAAAGGSYNDGAGTIAFPAGGGGDLVKISTATISSPAAYIQFTGLSDAYRTYLVIVENLRPDVAGNVTPELEFRKESGASWFSNIYDWTGGCVNEDGSTSYWGSGADHNNWTIRLCQSLATSTAGEGGYCGHILILNARNPTVYTRVEHHGSVFFYNAMRSFWASGYVYDTSVVDALRIGCGQNILTASATLYGMK</sequence>
<dbReference type="AlphaFoldDB" id="A0A178MQ04"/>
<dbReference type="Proteomes" id="UP000078428">
    <property type="component" value="Unassembled WGS sequence"/>
</dbReference>
<comment type="caution">
    <text evidence="1">The sequence shown here is derived from an EMBL/GenBank/DDBJ whole genome shotgun (WGS) entry which is preliminary data.</text>
</comment>
<dbReference type="OrthoDB" id="5461292at2"/>
<protein>
    <submittedName>
        <fullName evidence="1">Uncharacterized protein</fullName>
    </submittedName>
</protein>
<dbReference type="RefSeq" id="WP_068492444.1">
    <property type="nucleotide sequence ID" value="NZ_LWQT01000055.1"/>
</dbReference>
<evidence type="ECO:0000313" key="2">
    <source>
        <dbReference type="Proteomes" id="UP000078428"/>
    </source>
</evidence>
<reference evidence="1 2" key="1">
    <citation type="submission" date="2016-04" db="EMBL/GenBank/DDBJ databases">
        <title>Draft genome sequence of freshwater magnetotactic bacteria Magnetospirillum marisnigri SP-1 and Magnetospirillum moscoviense BB-1.</title>
        <authorList>
            <person name="Koziaeva V."/>
            <person name="Dziuba M.V."/>
            <person name="Ivanov T.M."/>
            <person name="Kuznetsov B."/>
            <person name="Grouzdev D.S."/>
        </authorList>
    </citation>
    <scope>NUCLEOTIDE SEQUENCE [LARGE SCALE GENOMIC DNA]</scope>
    <source>
        <strain evidence="1 2">SP-1</strain>
    </source>
</reference>
<keyword evidence="2" id="KW-1185">Reference proteome</keyword>
<gene>
    <name evidence="1" type="ORF">A6A04_01725</name>
</gene>
<dbReference type="STRING" id="1285242.A6A04_01725"/>
<dbReference type="EMBL" id="LWQT01000055">
    <property type="protein sequence ID" value="OAN50155.1"/>
    <property type="molecule type" value="Genomic_DNA"/>
</dbReference>
<evidence type="ECO:0000313" key="1">
    <source>
        <dbReference type="EMBL" id="OAN50155.1"/>
    </source>
</evidence>
<name>A0A178MQ04_9PROT</name>
<proteinExistence type="predicted"/>